<keyword evidence="1" id="KW-0175">Coiled coil</keyword>
<dbReference type="Proteomes" id="UP000054217">
    <property type="component" value="Unassembled WGS sequence"/>
</dbReference>
<evidence type="ECO:0000313" key="4">
    <source>
        <dbReference type="Proteomes" id="UP000054217"/>
    </source>
</evidence>
<feature type="coiled-coil region" evidence="1">
    <location>
        <begin position="501"/>
        <end position="559"/>
    </location>
</feature>
<feature type="region of interest" description="Disordered" evidence="2">
    <location>
        <begin position="331"/>
        <end position="357"/>
    </location>
</feature>
<feature type="compositionally biased region" description="Acidic residues" evidence="2">
    <location>
        <begin position="210"/>
        <end position="221"/>
    </location>
</feature>
<evidence type="ECO:0000256" key="2">
    <source>
        <dbReference type="SAM" id="MobiDB-lite"/>
    </source>
</evidence>
<dbReference type="InParanoid" id="A0A0C3N3N6"/>
<gene>
    <name evidence="3" type="ORF">M404DRAFT_934471</name>
</gene>
<feature type="region of interest" description="Disordered" evidence="2">
    <location>
        <begin position="71"/>
        <end position="102"/>
    </location>
</feature>
<feature type="coiled-coil region" evidence="1">
    <location>
        <begin position="424"/>
        <end position="458"/>
    </location>
</feature>
<dbReference type="STRING" id="870435.A0A0C3N3N6"/>
<dbReference type="HOGENOM" id="CLU_004656_0_0_1"/>
<feature type="region of interest" description="Disordered" evidence="2">
    <location>
        <begin position="825"/>
        <end position="1025"/>
    </location>
</feature>
<feature type="region of interest" description="Disordered" evidence="2">
    <location>
        <begin position="640"/>
        <end position="659"/>
    </location>
</feature>
<dbReference type="AlphaFoldDB" id="A0A0C3N3N6"/>
<feature type="region of interest" description="Disordered" evidence="2">
    <location>
        <begin position="1"/>
        <end position="51"/>
    </location>
</feature>
<reference evidence="4" key="2">
    <citation type="submission" date="2015-01" db="EMBL/GenBank/DDBJ databases">
        <title>Evolutionary Origins and Diversification of the Mycorrhizal Mutualists.</title>
        <authorList>
            <consortium name="DOE Joint Genome Institute"/>
            <consortium name="Mycorrhizal Genomics Consortium"/>
            <person name="Kohler A."/>
            <person name="Kuo A."/>
            <person name="Nagy L.G."/>
            <person name="Floudas D."/>
            <person name="Copeland A."/>
            <person name="Barry K.W."/>
            <person name="Cichocki N."/>
            <person name="Veneault-Fourrey C."/>
            <person name="LaButti K."/>
            <person name="Lindquist E.A."/>
            <person name="Lipzen A."/>
            <person name="Lundell T."/>
            <person name="Morin E."/>
            <person name="Murat C."/>
            <person name="Riley R."/>
            <person name="Ohm R."/>
            <person name="Sun H."/>
            <person name="Tunlid A."/>
            <person name="Henrissat B."/>
            <person name="Grigoriev I.V."/>
            <person name="Hibbett D.S."/>
            <person name="Martin F."/>
        </authorList>
    </citation>
    <scope>NUCLEOTIDE SEQUENCE [LARGE SCALE GENOMIC DNA]</scope>
    <source>
        <strain evidence="4">Marx 270</strain>
    </source>
</reference>
<evidence type="ECO:0000256" key="1">
    <source>
        <dbReference type="SAM" id="Coils"/>
    </source>
</evidence>
<feature type="compositionally biased region" description="Polar residues" evidence="2">
    <location>
        <begin position="71"/>
        <end position="82"/>
    </location>
</feature>
<organism evidence="3 4">
    <name type="scientific">Pisolithus tinctorius Marx 270</name>
    <dbReference type="NCBI Taxonomy" id="870435"/>
    <lineage>
        <taxon>Eukaryota</taxon>
        <taxon>Fungi</taxon>
        <taxon>Dikarya</taxon>
        <taxon>Basidiomycota</taxon>
        <taxon>Agaricomycotina</taxon>
        <taxon>Agaricomycetes</taxon>
        <taxon>Agaricomycetidae</taxon>
        <taxon>Boletales</taxon>
        <taxon>Sclerodermatineae</taxon>
        <taxon>Pisolithaceae</taxon>
        <taxon>Pisolithus</taxon>
    </lineage>
</organism>
<evidence type="ECO:0000313" key="3">
    <source>
        <dbReference type="EMBL" id="KIN95654.1"/>
    </source>
</evidence>
<sequence>MDPSVNVSNPAQDSDTAAKLRFESFKMGGSAPAHTLSKLSHRRSHSRNNSISSISSLSISTSVPSVPAFDFSSSTHVPSNVAPTKRGSHHKRRSSVSTRRESAELMGVSVPDLPSAHSDDNINLGDRDSIRRRALLALEGKPDLTFSKVEIPDITSPDATKTFDFPTKSAFPPTSAINNLGVTGLMGKRDSGKMFVSSVAKDQLHTLIEEEEEEEELEEQNDTFPEQPKETSPPVHSVEHAKPSRPRPTSLNLRPLSLVSGIAVVTSGGLPTPSTTPSPRAGLRALTLSSDITTSETDSIGHPSAVPRSFSKRHSLTNTSNVIKRRSSISYKRSVDSTPRDVVTLPSPEMTPTSDRHFSISSDQSLAVEKPLTVAEQHFLFRSHNVLLTRITELERTLRKRSSLYSPRPLSYSSEVSVGSSEPSDEMLQLISDLKAERDELKRDVDGWRKRVSDADERAGVLAKRIEVERRDAWVARSRLGLLEVEKTQLEKAIEDKIAALDLSLVEKTALTRERDELKEEVNKLKERLRDADATVDECARLRAALEQERERRQELEHLLDDAGLFNAPAVPRLTNGFGIKSIMPSRFGGSREFGFQSIDSESSTEVESLDDSFMKAGSTLDVVAEEDLSEEEVDALAGYEDEDDSDLSFQSPGGSSAGSAEEMVLKFDVASGGEAAKPLNNPAHGRHATLSKTWTFPRGHAIVPSEQKEDVDHFFGCLDDVDMSPHLGSEERTKSLFASAFCPADDEDEMPPFVLPADIGVVVEPPALVRSLDVRSLDTVHEDDEEDTDDEFVGEEVEGGIRFIFNPPPTICITPPQICVSPPTTTIAPVESESHSVPRKPVPVYEEQEPPISQFPPVDVRALPEAPATPSPVQPSASCDSRPSSRTTMSPSSIPRATALRSFTQSPSAPLTPSKPPTGRSTLANLPRCSFITPPSKKGGNVSTFIPQPKPLPSAVAQSTPTKPRASVVRTAKDLSRNPNGSTKPQPRLSMSTLNSFSSSCVSQPTMSCPPSDAPRKVAAPRRR</sequence>
<feature type="compositionally biased region" description="Polar residues" evidence="2">
    <location>
        <begin position="902"/>
        <end position="912"/>
    </location>
</feature>
<feature type="compositionally biased region" description="Polar residues" evidence="2">
    <location>
        <begin position="1"/>
        <end position="15"/>
    </location>
</feature>
<feature type="compositionally biased region" description="Low complexity" evidence="2">
    <location>
        <begin position="991"/>
        <end position="1001"/>
    </location>
</feature>
<dbReference type="EMBL" id="KN832062">
    <property type="protein sequence ID" value="KIN95654.1"/>
    <property type="molecule type" value="Genomic_DNA"/>
</dbReference>
<feature type="region of interest" description="Disordered" evidence="2">
    <location>
        <begin position="210"/>
        <end position="254"/>
    </location>
</feature>
<feature type="compositionally biased region" description="Low complexity" evidence="2">
    <location>
        <begin position="882"/>
        <end position="894"/>
    </location>
</feature>
<proteinExistence type="predicted"/>
<name>A0A0C3N3N6_PISTI</name>
<protein>
    <submittedName>
        <fullName evidence="3">Uncharacterized protein</fullName>
    </submittedName>
</protein>
<reference evidence="3 4" key="1">
    <citation type="submission" date="2014-04" db="EMBL/GenBank/DDBJ databases">
        <authorList>
            <consortium name="DOE Joint Genome Institute"/>
            <person name="Kuo A."/>
            <person name="Kohler A."/>
            <person name="Costa M.D."/>
            <person name="Nagy L.G."/>
            <person name="Floudas D."/>
            <person name="Copeland A."/>
            <person name="Barry K.W."/>
            <person name="Cichocki N."/>
            <person name="Veneault-Fourrey C."/>
            <person name="LaButti K."/>
            <person name="Lindquist E.A."/>
            <person name="Lipzen A."/>
            <person name="Lundell T."/>
            <person name="Morin E."/>
            <person name="Murat C."/>
            <person name="Sun H."/>
            <person name="Tunlid A."/>
            <person name="Henrissat B."/>
            <person name="Grigoriev I.V."/>
            <person name="Hibbett D.S."/>
            <person name="Martin F."/>
            <person name="Nordberg H.P."/>
            <person name="Cantor M.N."/>
            <person name="Hua S.X."/>
        </authorList>
    </citation>
    <scope>NUCLEOTIDE SEQUENCE [LARGE SCALE GENOMIC DNA]</scope>
    <source>
        <strain evidence="3 4">Marx 270</strain>
    </source>
</reference>
<dbReference type="OrthoDB" id="2528184at2759"/>
<keyword evidence="4" id="KW-1185">Reference proteome</keyword>
<accession>A0A0C3N3N6</accession>